<keyword evidence="2" id="KW-0812">Transmembrane</keyword>
<feature type="transmembrane region" description="Helical" evidence="2">
    <location>
        <begin position="12"/>
        <end position="31"/>
    </location>
</feature>
<evidence type="ECO:0000256" key="1">
    <source>
        <dbReference type="SAM" id="MobiDB-lite"/>
    </source>
</evidence>
<gene>
    <name evidence="4" type="ORF">CLV35_2646</name>
</gene>
<organism evidence="4 5">
    <name type="scientific">Motilibacter peucedani</name>
    <dbReference type="NCBI Taxonomy" id="598650"/>
    <lineage>
        <taxon>Bacteria</taxon>
        <taxon>Bacillati</taxon>
        <taxon>Actinomycetota</taxon>
        <taxon>Actinomycetes</taxon>
        <taxon>Motilibacterales</taxon>
        <taxon>Motilibacteraceae</taxon>
        <taxon>Motilibacter</taxon>
    </lineage>
</organism>
<protein>
    <recommendedName>
        <fullName evidence="3">DUF6542 domain-containing protein</fullName>
    </recommendedName>
</protein>
<evidence type="ECO:0000313" key="5">
    <source>
        <dbReference type="Proteomes" id="UP000281955"/>
    </source>
</evidence>
<feature type="domain" description="DUF6542" evidence="3">
    <location>
        <begin position="11"/>
        <end position="132"/>
    </location>
</feature>
<dbReference type="InterPro" id="IPR046672">
    <property type="entry name" value="DUF6542"/>
</dbReference>
<keyword evidence="2" id="KW-1133">Transmembrane helix</keyword>
<feature type="compositionally biased region" description="Low complexity" evidence="1">
    <location>
        <begin position="141"/>
        <end position="153"/>
    </location>
</feature>
<feature type="transmembrane region" description="Helical" evidence="2">
    <location>
        <begin position="37"/>
        <end position="56"/>
    </location>
</feature>
<feature type="transmembrane region" description="Helical" evidence="2">
    <location>
        <begin position="63"/>
        <end position="85"/>
    </location>
</feature>
<feature type="compositionally biased region" description="Pro residues" evidence="1">
    <location>
        <begin position="198"/>
        <end position="207"/>
    </location>
</feature>
<proteinExistence type="predicted"/>
<evidence type="ECO:0000259" key="3">
    <source>
        <dbReference type="Pfam" id="PF20177"/>
    </source>
</evidence>
<feature type="compositionally biased region" description="Basic and acidic residues" evidence="1">
    <location>
        <begin position="169"/>
        <end position="190"/>
    </location>
</feature>
<dbReference type="AlphaFoldDB" id="A0A420XMF7"/>
<evidence type="ECO:0000313" key="4">
    <source>
        <dbReference type="EMBL" id="RKS72402.1"/>
    </source>
</evidence>
<dbReference type="Proteomes" id="UP000281955">
    <property type="component" value="Unassembled WGS sequence"/>
</dbReference>
<reference evidence="4 5" key="1">
    <citation type="submission" date="2018-10" db="EMBL/GenBank/DDBJ databases">
        <title>Genomic Encyclopedia of Archaeal and Bacterial Type Strains, Phase II (KMG-II): from individual species to whole genera.</title>
        <authorList>
            <person name="Goeker M."/>
        </authorList>
    </citation>
    <scope>NUCLEOTIDE SEQUENCE [LARGE SCALE GENOMIC DNA]</scope>
    <source>
        <strain evidence="4 5">RP-AC37</strain>
    </source>
</reference>
<dbReference type="EMBL" id="RBWV01000013">
    <property type="protein sequence ID" value="RKS72402.1"/>
    <property type="molecule type" value="Genomic_DNA"/>
</dbReference>
<name>A0A420XMF7_9ACTN</name>
<keyword evidence="5" id="KW-1185">Reference proteome</keyword>
<dbReference type="Pfam" id="PF20177">
    <property type="entry name" value="DUF6542"/>
    <property type="match status" value="1"/>
</dbReference>
<evidence type="ECO:0000256" key="2">
    <source>
        <dbReference type="SAM" id="Phobius"/>
    </source>
</evidence>
<sequence length="207" mass="21439">MPVFPNRPGTGLPATGATLVLSVLCFAGALADIGVRGHLGTCFSVAYVAGCALLGARLVRRDLAAALIVPPLVFVTVAFVALQLITRGEGARSFLVNEVMGLGGALASGAPVLLLGLAVAAALAGFRVAVARAHRTPPRPAAGRALRPPAQRASEPTSRVARPVPAVDLTKHRPTEHRPTEHRPTEHRPTLSEQEPPVLSPEPAGRP</sequence>
<feature type="region of interest" description="Disordered" evidence="1">
    <location>
        <begin position="137"/>
        <end position="207"/>
    </location>
</feature>
<dbReference type="InParanoid" id="A0A420XMF7"/>
<comment type="caution">
    <text evidence="4">The sequence shown here is derived from an EMBL/GenBank/DDBJ whole genome shotgun (WGS) entry which is preliminary data.</text>
</comment>
<keyword evidence="2" id="KW-0472">Membrane</keyword>
<dbReference type="RefSeq" id="WP_147431964.1">
    <property type="nucleotide sequence ID" value="NZ_RBWV01000013.1"/>
</dbReference>
<feature type="transmembrane region" description="Helical" evidence="2">
    <location>
        <begin position="105"/>
        <end position="130"/>
    </location>
</feature>
<accession>A0A420XMF7</accession>